<dbReference type="PROSITE" id="PS50846">
    <property type="entry name" value="HMA_2"/>
    <property type="match status" value="1"/>
</dbReference>
<evidence type="ECO:0000313" key="3">
    <source>
        <dbReference type="EMBL" id="MFD0690848.1"/>
    </source>
</evidence>
<dbReference type="Gene3D" id="3.30.70.100">
    <property type="match status" value="1"/>
</dbReference>
<dbReference type="EMBL" id="JBHTGP010000024">
    <property type="protein sequence ID" value="MFD0690848.1"/>
    <property type="molecule type" value="Genomic_DNA"/>
</dbReference>
<dbReference type="CDD" id="cd00371">
    <property type="entry name" value="HMA"/>
    <property type="match status" value="1"/>
</dbReference>
<dbReference type="InterPro" id="IPR036163">
    <property type="entry name" value="HMA_dom_sf"/>
</dbReference>
<dbReference type="Pfam" id="PF00403">
    <property type="entry name" value="HMA"/>
    <property type="match status" value="1"/>
</dbReference>
<keyword evidence="4" id="KW-1185">Reference proteome</keyword>
<name>A0ABW2XZ71_9ACTN</name>
<dbReference type="SUPFAM" id="SSF55008">
    <property type="entry name" value="HMA, heavy metal-associated domain"/>
    <property type="match status" value="1"/>
</dbReference>
<dbReference type="PANTHER" id="PTHR22814">
    <property type="entry name" value="COPPER TRANSPORT PROTEIN ATOX1-RELATED"/>
    <property type="match status" value="1"/>
</dbReference>
<evidence type="ECO:0000259" key="2">
    <source>
        <dbReference type="PROSITE" id="PS50846"/>
    </source>
</evidence>
<comment type="caution">
    <text evidence="3">The sequence shown here is derived from an EMBL/GenBank/DDBJ whole genome shotgun (WGS) entry which is preliminary data.</text>
</comment>
<proteinExistence type="predicted"/>
<dbReference type="InterPro" id="IPR006121">
    <property type="entry name" value="HMA_dom"/>
</dbReference>
<gene>
    <name evidence="3" type="ORF">ACFQZM_40600</name>
</gene>
<sequence length="65" mass="6601">MTLSLSVSGMSCGHCASAIRDEVLPLRGVEDVEVDVPAGRVTVTGTAEESAVHAAIAEAGYEVVS</sequence>
<organism evidence="3 4">
    <name type="scientific">Actinomadura fibrosa</name>
    <dbReference type="NCBI Taxonomy" id="111802"/>
    <lineage>
        <taxon>Bacteria</taxon>
        <taxon>Bacillati</taxon>
        <taxon>Actinomycetota</taxon>
        <taxon>Actinomycetes</taxon>
        <taxon>Streptosporangiales</taxon>
        <taxon>Thermomonosporaceae</taxon>
        <taxon>Actinomadura</taxon>
    </lineage>
</organism>
<dbReference type="InterPro" id="IPR017969">
    <property type="entry name" value="Heavy-metal-associated_CS"/>
</dbReference>
<protein>
    <submittedName>
        <fullName evidence="3">Heavy-metal-associated domain-containing protein</fullName>
    </submittedName>
</protein>
<dbReference type="RefSeq" id="WP_131760390.1">
    <property type="nucleotide sequence ID" value="NZ_CAACUY010000113.1"/>
</dbReference>
<dbReference type="PANTHER" id="PTHR22814:SF287">
    <property type="entry name" value="COPPER TRANSPORT PROTEIN ATX1"/>
    <property type="match status" value="1"/>
</dbReference>
<evidence type="ECO:0000313" key="4">
    <source>
        <dbReference type="Proteomes" id="UP001597063"/>
    </source>
</evidence>
<reference evidence="4" key="1">
    <citation type="journal article" date="2019" name="Int. J. Syst. Evol. Microbiol.">
        <title>The Global Catalogue of Microorganisms (GCM) 10K type strain sequencing project: providing services to taxonomists for standard genome sequencing and annotation.</title>
        <authorList>
            <consortium name="The Broad Institute Genomics Platform"/>
            <consortium name="The Broad Institute Genome Sequencing Center for Infectious Disease"/>
            <person name="Wu L."/>
            <person name="Ma J."/>
        </authorList>
    </citation>
    <scope>NUCLEOTIDE SEQUENCE [LARGE SCALE GENOMIC DNA]</scope>
    <source>
        <strain evidence="4">JCM 9371</strain>
    </source>
</reference>
<accession>A0ABW2XZ71</accession>
<feature type="domain" description="HMA" evidence="2">
    <location>
        <begin position="1"/>
        <end position="64"/>
    </location>
</feature>
<dbReference type="Proteomes" id="UP001597063">
    <property type="component" value="Unassembled WGS sequence"/>
</dbReference>
<evidence type="ECO:0000256" key="1">
    <source>
        <dbReference type="ARBA" id="ARBA00022723"/>
    </source>
</evidence>
<keyword evidence="1" id="KW-0479">Metal-binding</keyword>
<dbReference type="PROSITE" id="PS01047">
    <property type="entry name" value="HMA_1"/>
    <property type="match status" value="1"/>
</dbReference>